<keyword evidence="3" id="KW-0560">Oxidoreductase</keyword>
<dbReference type="PANTHER" id="PTHR10572">
    <property type="entry name" value="3-HYDROXY-3-METHYLGLUTARYL-COENZYME A REDUCTASE"/>
    <property type="match status" value="1"/>
</dbReference>
<gene>
    <name evidence="4" type="ORF">CC80DRAFT_543423</name>
</gene>
<dbReference type="EMBL" id="ML976981">
    <property type="protein sequence ID" value="KAF1961048.1"/>
    <property type="molecule type" value="Genomic_DNA"/>
</dbReference>
<evidence type="ECO:0000313" key="4">
    <source>
        <dbReference type="EMBL" id="KAF1961048.1"/>
    </source>
</evidence>
<protein>
    <recommendedName>
        <fullName evidence="2">hydroxymethylglutaryl-CoA reductase (NADPH)</fullName>
        <ecNumber evidence="2">1.1.1.34</ecNumber>
    </recommendedName>
</protein>
<dbReference type="PRINTS" id="PR00071">
    <property type="entry name" value="HMGCOARDTASE"/>
</dbReference>
<dbReference type="SUPFAM" id="SSF56542">
    <property type="entry name" value="Substrate-binding domain of HMG-CoA reductase"/>
    <property type="match status" value="1"/>
</dbReference>
<name>A0A6A5U8K7_9PLEO</name>
<evidence type="ECO:0000256" key="2">
    <source>
        <dbReference type="ARBA" id="ARBA00012999"/>
    </source>
</evidence>
<proteinExistence type="inferred from homology"/>
<accession>A0A6A5U8K7</accession>
<dbReference type="PROSITE" id="PS00318">
    <property type="entry name" value="HMG_COA_REDUCTASE_2"/>
    <property type="match status" value="1"/>
</dbReference>
<dbReference type="PROSITE" id="PS50065">
    <property type="entry name" value="HMG_COA_REDUCTASE_4"/>
    <property type="match status" value="1"/>
</dbReference>
<dbReference type="InterPro" id="IPR023076">
    <property type="entry name" value="HMG_CoA_Rdtase_CS"/>
</dbReference>
<reference evidence="4" key="1">
    <citation type="journal article" date="2020" name="Stud. Mycol.">
        <title>101 Dothideomycetes genomes: a test case for predicting lifestyles and emergence of pathogens.</title>
        <authorList>
            <person name="Haridas S."/>
            <person name="Albert R."/>
            <person name="Binder M."/>
            <person name="Bloem J."/>
            <person name="Labutti K."/>
            <person name="Salamov A."/>
            <person name="Andreopoulos B."/>
            <person name="Baker S."/>
            <person name="Barry K."/>
            <person name="Bills G."/>
            <person name="Bluhm B."/>
            <person name="Cannon C."/>
            <person name="Castanera R."/>
            <person name="Culley D."/>
            <person name="Daum C."/>
            <person name="Ezra D."/>
            <person name="Gonzalez J."/>
            <person name="Henrissat B."/>
            <person name="Kuo A."/>
            <person name="Liang C."/>
            <person name="Lipzen A."/>
            <person name="Lutzoni F."/>
            <person name="Magnuson J."/>
            <person name="Mondo S."/>
            <person name="Nolan M."/>
            <person name="Ohm R."/>
            <person name="Pangilinan J."/>
            <person name="Park H.-J."/>
            <person name="Ramirez L."/>
            <person name="Alfaro M."/>
            <person name="Sun H."/>
            <person name="Tritt A."/>
            <person name="Yoshinaga Y."/>
            <person name="Zwiers L.-H."/>
            <person name="Turgeon B."/>
            <person name="Goodwin S."/>
            <person name="Spatafora J."/>
            <person name="Crous P."/>
            <person name="Grigoriev I."/>
        </authorList>
    </citation>
    <scope>NUCLEOTIDE SEQUENCE</scope>
    <source>
        <strain evidence="4">CBS 675.92</strain>
    </source>
</reference>
<evidence type="ECO:0000313" key="5">
    <source>
        <dbReference type="Proteomes" id="UP000800035"/>
    </source>
</evidence>
<keyword evidence="5" id="KW-1185">Reference proteome</keyword>
<dbReference type="SUPFAM" id="SSF55035">
    <property type="entry name" value="NAD-binding domain of HMG-CoA reductase"/>
    <property type="match status" value="1"/>
</dbReference>
<comment type="similarity">
    <text evidence="1">Belongs to the HMG-CoA reductase family.</text>
</comment>
<sequence>MGLHVEELRGSLTAEVNTLLNNPTQSVTQLYKDDDVDELFRESWEGIQVRGDERLPSLYKQFARDADSTSRHGRLQKLTPHIVGSNVHVHFRYFCGDAAGQNMVTIATQRDIIIKGQMASDKKPSWGNVKEPRGVQVIVWARLDDTVCKEILGCTTGRLYQAILMLKEGGIRNGQFGCNTNAANIIAAMFLSCGQDVGSVAEGCWSHLTPEYDWTTGELRLSMFFPSLPVGVVGGGTFYATQQESLQILECQGPGGKRRFAGLVGAFALALDMSTVAAIANNTFAKSHAALARGVNQTRNCVFANPKL</sequence>
<evidence type="ECO:0000256" key="3">
    <source>
        <dbReference type="ARBA" id="ARBA00023002"/>
    </source>
</evidence>
<dbReference type="GO" id="GO:0015936">
    <property type="term" value="P:coenzyme A metabolic process"/>
    <property type="evidence" value="ECO:0007669"/>
    <property type="project" value="InterPro"/>
</dbReference>
<dbReference type="Gene3D" id="3.90.770.10">
    <property type="entry name" value="3-hydroxy-3-methylglutaryl-coenzyme A Reductase, Chain A, domain 2"/>
    <property type="match status" value="1"/>
</dbReference>
<dbReference type="PANTHER" id="PTHR10572:SF24">
    <property type="entry name" value="3-HYDROXY-3-METHYLGLUTARYL-COENZYME A REDUCTASE"/>
    <property type="match status" value="1"/>
</dbReference>
<dbReference type="InterPro" id="IPR009023">
    <property type="entry name" value="HMG_CoA_Rdtase_NAD(P)-bd_sf"/>
</dbReference>
<dbReference type="GO" id="GO:0004420">
    <property type="term" value="F:hydroxymethylglutaryl-CoA reductase (NADPH) activity"/>
    <property type="evidence" value="ECO:0007669"/>
    <property type="project" value="UniProtKB-EC"/>
</dbReference>
<dbReference type="OrthoDB" id="310654at2759"/>
<dbReference type="AlphaFoldDB" id="A0A6A5U8K7"/>
<dbReference type="EC" id="1.1.1.34" evidence="2"/>
<dbReference type="InterPro" id="IPR002202">
    <property type="entry name" value="HMG_CoA_Rdtase"/>
</dbReference>
<dbReference type="Proteomes" id="UP000800035">
    <property type="component" value="Unassembled WGS sequence"/>
</dbReference>
<organism evidence="4 5">
    <name type="scientific">Byssothecium circinans</name>
    <dbReference type="NCBI Taxonomy" id="147558"/>
    <lineage>
        <taxon>Eukaryota</taxon>
        <taxon>Fungi</taxon>
        <taxon>Dikarya</taxon>
        <taxon>Ascomycota</taxon>
        <taxon>Pezizomycotina</taxon>
        <taxon>Dothideomycetes</taxon>
        <taxon>Pleosporomycetidae</taxon>
        <taxon>Pleosporales</taxon>
        <taxon>Massarineae</taxon>
        <taxon>Massarinaceae</taxon>
        <taxon>Byssothecium</taxon>
    </lineage>
</organism>
<dbReference type="InterPro" id="IPR023074">
    <property type="entry name" value="HMG_CoA_Rdtase_cat_sf"/>
</dbReference>
<evidence type="ECO:0000256" key="1">
    <source>
        <dbReference type="ARBA" id="ARBA00007661"/>
    </source>
</evidence>
<dbReference type="Pfam" id="PF00368">
    <property type="entry name" value="HMG-CoA_red"/>
    <property type="match status" value="1"/>
</dbReference>
<dbReference type="Gene3D" id="3.30.70.420">
    <property type="entry name" value="Hydroxymethylglutaryl-CoA reductase, class I/II, NAD/NADP-binding domain"/>
    <property type="match status" value="1"/>
</dbReference>
<dbReference type="InterPro" id="IPR009029">
    <property type="entry name" value="HMG_CoA_Rdtase_sub-bd_dom_sf"/>
</dbReference>